<protein>
    <recommendedName>
        <fullName evidence="3">Propionyl-CoA carboxylase beta chain</fullName>
    </recommendedName>
</protein>
<evidence type="ECO:0000259" key="5">
    <source>
        <dbReference type="PROSITE" id="PS50989"/>
    </source>
</evidence>
<dbReference type="AlphaFoldDB" id="A0A1I0XAJ4"/>
<keyword evidence="2" id="KW-0436">Ligase</keyword>
<dbReference type="PANTHER" id="PTHR43842:SF2">
    <property type="entry name" value="PROPIONYL-COA CARBOXYLASE BETA CHAIN, MITOCHONDRIAL"/>
    <property type="match status" value="1"/>
</dbReference>
<dbReference type="Proteomes" id="UP000198796">
    <property type="component" value="Unassembled WGS sequence"/>
</dbReference>
<gene>
    <name evidence="6" type="ORF">SAMN05421688_2052</name>
</gene>
<dbReference type="SUPFAM" id="SSF52096">
    <property type="entry name" value="ClpP/crotonase"/>
    <property type="match status" value="2"/>
</dbReference>
<dbReference type="EMBL" id="FOJU01000003">
    <property type="protein sequence ID" value="SFA97991.1"/>
    <property type="molecule type" value="Genomic_DNA"/>
</dbReference>
<name>A0A1I0XAJ4_9RHOB</name>
<organism evidence="6 7">
    <name type="scientific">Poseidonocella pacifica</name>
    <dbReference type="NCBI Taxonomy" id="871651"/>
    <lineage>
        <taxon>Bacteria</taxon>
        <taxon>Pseudomonadati</taxon>
        <taxon>Pseudomonadota</taxon>
        <taxon>Alphaproteobacteria</taxon>
        <taxon>Rhodobacterales</taxon>
        <taxon>Roseobacteraceae</taxon>
        <taxon>Poseidonocella</taxon>
    </lineage>
</organism>
<dbReference type="GO" id="GO:0003989">
    <property type="term" value="F:acetyl-CoA carboxylase activity"/>
    <property type="evidence" value="ECO:0007669"/>
    <property type="project" value="UniProtKB-ARBA"/>
</dbReference>
<dbReference type="Gene3D" id="3.90.226.10">
    <property type="entry name" value="2-enoyl-CoA Hydratase, Chain A, domain 1"/>
    <property type="match status" value="2"/>
</dbReference>
<evidence type="ECO:0000313" key="7">
    <source>
        <dbReference type="Proteomes" id="UP000198796"/>
    </source>
</evidence>
<dbReference type="GO" id="GO:0016740">
    <property type="term" value="F:transferase activity"/>
    <property type="evidence" value="ECO:0007669"/>
    <property type="project" value="UniProtKB-KW"/>
</dbReference>
<dbReference type="InterPro" id="IPR029045">
    <property type="entry name" value="ClpP/crotonase-like_dom_sf"/>
</dbReference>
<evidence type="ECO:0000256" key="3">
    <source>
        <dbReference type="ARBA" id="ARBA00074538"/>
    </source>
</evidence>
<evidence type="ECO:0000256" key="2">
    <source>
        <dbReference type="ARBA" id="ARBA00022598"/>
    </source>
</evidence>
<accession>A0A1I0XAJ4</accession>
<keyword evidence="7" id="KW-1185">Reference proteome</keyword>
<dbReference type="GO" id="GO:0004658">
    <property type="term" value="F:propionyl-CoA carboxylase activity"/>
    <property type="evidence" value="ECO:0007669"/>
    <property type="project" value="UniProtKB-ARBA"/>
</dbReference>
<dbReference type="InterPro" id="IPR034733">
    <property type="entry name" value="AcCoA_carboxyl_beta"/>
</dbReference>
<dbReference type="PROSITE" id="PS50980">
    <property type="entry name" value="COA_CT_NTER"/>
    <property type="match status" value="1"/>
</dbReference>
<feature type="domain" description="CoA carboxyltransferase N-terminal" evidence="4">
    <location>
        <begin position="1"/>
        <end position="257"/>
    </location>
</feature>
<dbReference type="PANTHER" id="PTHR43842">
    <property type="entry name" value="PROPIONYL-COA CARBOXYLASE BETA CHAIN"/>
    <property type="match status" value="1"/>
</dbReference>
<evidence type="ECO:0000259" key="4">
    <source>
        <dbReference type="PROSITE" id="PS50980"/>
    </source>
</evidence>
<dbReference type="InterPro" id="IPR051047">
    <property type="entry name" value="AccD/PCCB"/>
</dbReference>
<evidence type="ECO:0000313" key="6">
    <source>
        <dbReference type="EMBL" id="SFA97991.1"/>
    </source>
</evidence>
<comment type="similarity">
    <text evidence="1">Belongs to the AccD/PCCB family.</text>
</comment>
<dbReference type="RefSeq" id="WP_092064092.1">
    <property type="nucleotide sequence ID" value="NZ_FOJU01000003.1"/>
</dbReference>
<sequence>MKQILQELERRRETAKMGGGARRIDAQHGKGKLTARERVELLLDEDSFEEFDMFVAHRCTDFGMQEQRPYGDGVVTGWGTINGRMVYVFSQDFTVFGGSLSETHAQKICKIMDMAMQNGAPLIGINDSGGARIQEGVASLAGYADVFQRNIMASGVIPQISVIMGPCAGGAVYSPAMTDFIFMVKETSYMFVTGPDVVKTVTNEQVTAEELGGASTHTRKSSVADGAFENDVEALAEVRRLVDFLPLNNREKPPVRPFFDAPDRVEPSLDTLIPQNANSPYDMKELILKVADESDFYEIQEDFAKNIITGFIRLEGRTVGVVANQPMVLAGCLDIDSSRKAARFVRFCDAFEIPILTFVDVPGFLPGTGQEYGGVIKHGAKLLFAYGEATVPKVTVITRKAYGGAYDVMASKHLRGDFNYAWPTAEIAVMGAKGAVEILYRSELGDAEKIAARTKDYEDRFANPFVAAERGFIDEVIMPHSTRRRAARAFASLRGKKLNNPWKKHDNIPL</sequence>
<dbReference type="OrthoDB" id="9803706at2"/>
<dbReference type="Pfam" id="PF01039">
    <property type="entry name" value="Carboxyl_trans"/>
    <property type="match status" value="1"/>
</dbReference>
<proteinExistence type="inferred from homology"/>
<feature type="domain" description="CoA carboxyltransferase C-terminal" evidence="5">
    <location>
        <begin position="261"/>
        <end position="504"/>
    </location>
</feature>
<evidence type="ECO:0000256" key="1">
    <source>
        <dbReference type="ARBA" id="ARBA00006102"/>
    </source>
</evidence>
<dbReference type="InterPro" id="IPR011763">
    <property type="entry name" value="COA_CT_C"/>
</dbReference>
<keyword evidence="6" id="KW-0808">Transferase</keyword>
<dbReference type="STRING" id="871651.SAMN05421688_2052"/>
<dbReference type="FunFam" id="3.90.226.10:FF:000016">
    <property type="entry name" value="Propionyl-CoA carboxylase, beta subunit"/>
    <property type="match status" value="1"/>
</dbReference>
<dbReference type="InterPro" id="IPR011762">
    <property type="entry name" value="COA_CT_N"/>
</dbReference>
<dbReference type="GO" id="GO:0009317">
    <property type="term" value="C:acetyl-CoA carboxylase complex"/>
    <property type="evidence" value="ECO:0007669"/>
    <property type="project" value="UniProtKB-ARBA"/>
</dbReference>
<dbReference type="FunFam" id="3.90.226.10:FF:000017">
    <property type="entry name" value="Propionyl-CoA carboxylase subunit beta 5"/>
    <property type="match status" value="1"/>
</dbReference>
<reference evidence="6 7" key="1">
    <citation type="submission" date="2016-10" db="EMBL/GenBank/DDBJ databases">
        <authorList>
            <person name="de Groot N.N."/>
        </authorList>
    </citation>
    <scope>NUCLEOTIDE SEQUENCE [LARGE SCALE GENOMIC DNA]</scope>
    <source>
        <strain evidence="6 7">DSM 29316</strain>
    </source>
</reference>
<dbReference type="PROSITE" id="PS50989">
    <property type="entry name" value="COA_CT_CTER"/>
    <property type="match status" value="1"/>
</dbReference>
<dbReference type="GO" id="GO:0015977">
    <property type="term" value="P:carbon fixation"/>
    <property type="evidence" value="ECO:0007669"/>
    <property type="project" value="UniProtKB-ARBA"/>
</dbReference>